<feature type="domain" description="NrtR DNA-binding winged helix" evidence="1">
    <location>
        <begin position="158"/>
        <end position="214"/>
    </location>
</feature>
<dbReference type="GO" id="GO:0003824">
    <property type="term" value="F:catalytic activity"/>
    <property type="evidence" value="ECO:0007669"/>
    <property type="project" value="UniProtKB-ARBA"/>
</dbReference>
<dbReference type="Gene3D" id="1.10.10.10">
    <property type="entry name" value="Winged helix-like DNA-binding domain superfamily/Winged helix DNA-binding domain"/>
    <property type="match status" value="1"/>
</dbReference>
<name>A0A066RKW9_9GAMM</name>
<sequence>MLNFMMDFVTLRVFEGKMQLLLLRRNMEDRPYYGEFALVGGMIYSHDLEGGYRRDETYQSAKERIIRTKLGVTPTLVNEVYNDGGATRDSDGWSVVAVSYAFVNPDLSEAMTRNPDYKWVDLEDVLSGKLILPFDHNEAVTKVIKHIKNLFGYTSGALYALPHKFTIADIIHVYRLLGIEVGRQSIRQRLVDGGYIKELEGDFEKKRGKPAPYYVIAEPEMSFFDRVIGKPIAP</sequence>
<keyword evidence="3" id="KW-1185">Reference proteome</keyword>
<gene>
    <name evidence="2" type="ORF">EA58_14680</name>
</gene>
<dbReference type="SUPFAM" id="SSF55811">
    <property type="entry name" value="Nudix"/>
    <property type="match status" value="1"/>
</dbReference>
<dbReference type="RefSeq" id="WP_036753993.1">
    <property type="nucleotide sequence ID" value="NZ_JAGSGC010000004.1"/>
</dbReference>
<dbReference type="AlphaFoldDB" id="A0A066RKW9"/>
<dbReference type="Pfam" id="PF21906">
    <property type="entry name" value="WHD_NrtR"/>
    <property type="match status" value="1"/>
</dbReference>
<reference evidence="2 3" key="1">
    <citation type="submission" date="2014-04" db="EMBL/GenBank/DDBJ databases">
        <title>Draft genome sequence of Photobacterium halotolerans S2753: a solonamide, ngercheumicin and holomycin producer.</title>
        <authorList>
            <person name="Machado H.R."/>
            <person name="Gram L."/>
        </authorList>
    </citation>
    <scope>NUCLEOTIDE SEQUENCE [LARGE SCALE GENOMIC DNA]</scope>
    <source>
        <strain evidence="2 3">S2753</strain>
    </source>
</reference>
<accession>A0A066RKW9</accession>
<dbReference type="InterPro" id="IPR015797">
    <property type="entry name" value="NUDIX_hydrolase-like_dom_sf"/>
</dbReference>
<dbReference type="STRING" id="1654360.EA58_14680"/>
<evidence type="ECO:0000313" key="2">
    <source>
        <dbReference type="EMBL" id="KDM90994.1"/>
    </source>
</evidence>
<dbReference type="EMBL" id="JMIB01000027">
    <property type="protein sequence ID" value="KDM90994.1"/>
    <property type="molecule type" value="Genomic_DNA"/>
</dbReference>
<dbReference type="OrthoDB" id="542521at2"/>
<dbReference type="Gene3D" id="3.90.79.10">
    <property type="entry name" value="Nucleoside Triphosphate Pyrophosphohydrolase"/>
    <property type="match status" value="1"/>
</dbReference>
<evidence type="ECO:0000259" key="1">
    <source>
        <dbReference type="Pfam" id="PF21906"/>
    </source>
</evidence>
<dbReference type="InterPro" id="IPR054105">
    <property type="entry name" value="WHD_NrtR"/>
</dbReference>
<dbReference type="InterPro" id="IPR036388">
    <property type="entry name" value="WH-like_DNA-bd_sf"/>
</dbReference>
<evidence type="ECO:0000313" key="3">
    <source>
        <dbReference type="Proteomes" id="UP000027192"/>
    </source>
</evidence>
<protein>
    <recommendedName>
        <fullName evidence="1">NrtR DNA-binding winged helix domain-containing protein</fullName>
    </recommendedName>
</protein>
<proteinExistence type="predicted"/>
<dbReference type="Proteomes" id="UP000027192">
    <property type="component" value="Unassembled WGS sequence"/>
</dbReference>
<comment type="caution">
    <text evidence="2">The sequence shown here is derived from an EMBL/GenBank/DDBJ whole genome shotgun (WGS) entry which is preliminary data.</text>
</comment>
<organism evidence="2 3">
    <name type="scientific">Photobacterium galatheae</name>
    <dbReference type="NCBI Taxonomy" id="1654360"/>
    <lineage>
        <taxon>Bacteria</taxon>
        <taxon>Pseudomonadati</taxon>
        <taxon>Pseudomonadota</taxon>
        <taxon>Gammaproteobacteria</taxon>
        <taxon>Vibrionales</taxon>
        <taxon>Vibrionaceae</taxon>
        <taxon>Photobacterium</taxon>
    </lineage>
</organism>